<evidence type="ECO:0000256" key="1">
    <source>
        <dbReference type="SAM" id="MobiDB-lite"/>
    </source>
</evidence>
<feature type="transmembrane region" description="Helical" evidence="2">
    <location>
        <begin position="6"/>
        <end position="27"/>
    </location>
</feature>
<evidence type="ECO:0000313" key="3">
    <source>
        <dbReference type="EMBL" id="CAD2180844.1"/>
    </source>
</evidence>
<organism evidence="3 4">
    <name type="scientific">Meloidogyne enterolobii</name>
    <name type="common">Root-knot nematode worm</name>
    <name type="synonym">Meloidogyne mayaguensis</name>
    <dbReference type="NCBI Taxonomy" id="390850"/>
    <lineage>
        <taxon>Eukaryota</taxon>
        <taxon>Metazoa</taxon>
        <taxon>Ecdysozoa</taxon>
        <taxon>Nematoda</taxon>
        <taxon>Chromadorea</taxon>
        <taxon>Rhabditida</taxon>
        <taxon>Tylenchina</taxon>
        <taxon>Tylenchomorpha</taxon>
        <taxon>Tylenchoidea</taxon>
        <taxon>Meloidogynidae</taxon>
        <taxon>Meloidogyninae</taxon>
        <taxon>Meloidogyne</taxon>
    </lineage>
</organism>
<feature type="region of interest" description="Disordered" evidence="1">
    <location>
        <begin position="349"/>
        <end position="369"/>
    </location>
</feature>
<dbReference type="Proteomes" id="UP000580250">
    <property type="component" value="Unassembled WGS sequence"/>
</dbReference>
<keyword evidence="2" id="KW-0812">Transmembrane</keyword>
<feature type="transmembrane region" description="Helical" evidence="2">
    <location>
        <begin position="413"/>
        <end position="440"/>
    </location>
</feature>
<keyword evidence="2" id="KW-1133">Transmembrane helix</keyword>
<dbReference type="EMBL" id="CAJEWN010000382">
    <property type="protein sequence ID" value="CAD2180844.1"/>
    <property type="molecule type" value="Genomic_DNA"/>
</dbReference>
<reference evidence="3 4" key="1">
    <citation type="submission" date="2020-08" db="EMBL/GenBank/DDBJ databases">
        <authorList>
            <person name="Koutsovoulos G."/>
            <person name="Danchin GJ E."/>
        </authorList>
    </citation>
    <scope>NUCLEOTIDE SEQUENCE [LARGE SCALE GENOMIC DNA]</scope>
</reference>
<gene>
    <name evidence="3" type="ORF">MENT_LOCUS32950</name>
</gene>
<evidence type="ECO:0000313" key="4">
    <source>
        <dbReference type="Proteomes" id="UP000580250"/>
    </source>
</evidence>
<dbReference type="AlphaFoldDB" id="A0A6V7W1L2"/>
<protein>
    <submittedName>
        <fullName evidence="3">Uncharacterized protein</fullName>
    </submittedName>
</protein>
<name>A0A6V7W1L2_MELEN</name>
<proteinExistence type="predicted"/>
<evidence type="ECO:0000256" key="2">
    <source>
        <dbReference type="SAM" id="Phobius"/>
    </source>
</evidence>
<feature type="compositionally biased region" description="Polar residues" evidence="1">
    <location>
        <begin position="359"/>
        <end position="368"/>
    </location>
</feature>
<keyword evidence="2" id="KW-0472">Membrane</keyword>
<comment type="caution">
    <text evidence="3">The sequence shown here is derived from an EMBL/GenBank/DDBJ whole genome shotgun (WGS) entry which is preliminary data.</text>
</comment>
<accession>A0A6V7W1L2</accession>
<sequence>MASVSFFVRFVAILLLVVSIVYCDLVGHGKHELVNGKIVKLRGNTKIAEKPEDLELYKNMPGSCDVEMDKDGNIILWYLKHSNTTKEGCSIDFVSKYDDNITLEFGVQHNKNLDDCLAYSGKYDRAESGNMSAMTSNLLAFSFSLKNVEFDRVKGGYAEKHGSFCSNATFCHSSRGKCLEVADYSIGWARSEDYVQTTIQLVGENRFWTCNKRDHKHNQNNEASSDLYYNFNGKDFEFQECHLDTNKSFRCLKEENIRKPELWKITDEDYTNKEYSSLFTFHILPTSSMQTSMQNIWIKCHEDADKEDCKENAAFQQCDKMFVKFGKISFKMLVPDNSVKTTKIGKSVESTDHWETEPDSSTMPTMSTEEPPWKIDWRLRPTTPPPTSPTRTFPKVTFDFSWTRKASEKKNSAGVLIIMCIVILLMVFIAVFIICTATAFNGG</sequence>